<protein>
    <submittedName>
        <fullName evidence="2">Uncharacterized protein</fullName>
    </submittedName>
</protein>
<evidence type="ECO:0000256" key="1">
    <source>
        <dbReference type="SAM" id="Phobius"/>
    </source>
</evidence>
<keyword evidence="1" id="KW-1133">Transmembrane helix</keyword>
<organism evidence="2 3">
    <name type="scientific">Roseateles chitinivorans</name>
    <dbReference type="NCBI Taxonomy" id="2917965"/>
    <lineage>
        <taxon>Bacteria</taxon>
        <taxon>Pseudomonadati</taxon>
        <taxon>Pseudomonadota</taxon>
        <taxon>Betaproteobacteria</taxon>
        <taxon>Burkholderiales</taxon>
        <taxon>Sphaerotilaceae</taxon>
        <taxon>Roseateles</taxon>
    </lineage>
</organism>
<comment type="caution">
    <text evidence="2">The sequence shown here is derived from an EMBL/GenBank/DDBJ whole genome shotgun (WGS) entry which is preliminary data.</text>
</comment>
<dbReference type="AlphaFoldDB" id="A0A2G9CFL0"/>
<reference evidence="2 3" key="1">
    <citation type="submission" date="2017-11" db="EMBL/GenBank/DDBJ databases">
        <title>Draft genome sequence of Mitsuaria sp. HWN-4.</title>
        <authorList>
            <person name="Gundlapally S.R."/>
        </authorList>
    </citation>
    <scope>NUCLEOTIDE SEQUENCE [LARGE SCALE GENOMIC DNA]</scope>
    <source>
        <strain evidence="2 3">HWN-4</strain>
    </source>
</reference>
<name>A0A2G9CFL0_9BURK</name>
<dbReference type="Proteomes" id="UP000231501">
    <property type="component" value="Unassembled WGS sequence"/>
</dbReference>
<feature type="transmembrane region" description="Helical" evidence="1">
    <location>
        <begin position="12"/>
        <end position="33"/>
    </location>
</feature>
<sequence length="142" mass="15599">MPRDLRWERLQRAVLSAGVTAAVVAVLRQAGLFAEASDLGMLLGPVGVALAAASLPVRARPVDVLRWDGAQWWWQQAGEPLAVTPDVFIDIERWMLLRLNPAVEVAGVPRRGRQPVRWIAASRGALGGQWTPLRLHLFLARG</sequence>
<evidence type="ECO:0000313" key="2">
    <source>
        <dbReference type="EMBL" id="PIM55177.1"/>
    </source>
</evidence>
<proteinExistence type="predicted"/>
<keyword evidence="1" id="KW-0472">Membrane</keyword>
<keyword evidence="3" id="KW-1185">Reference proteome</keyword>
<dbReference type="EMBL" id="PEOG01000005">
    <property type="protein sequence ID" value="PIM55177.1"/>
    <property type="molecule type" value="Genomic_DNA"/>
</dbReference>
<gene>
    <name evidence="2" type="ORF">CS062_01180</name>
</gene>
<evidence type="ECO:0000313" key="3">
    <source>
        <dbReference type="Proteomes" id="UP000231501"/>
    </source>
</evidence>
<accession>A0A2G9CFL0</accession>
<keyword evidence="1" id="KW-0812">Transmembrane</keyword>